<feature type="region of interest" description="Disordered" evidence="2">
    <location>
        <begin position="354"/>
        <end position="559"/>
    </location>
</feature>
<protein>
    <recommendedName>
        <fullName evidence="8">PPE family domain-containing protein</fullName>
    </recommendedName>
</protein>
<evidence type="ECO:0000259" key="5">
    <source>
        <dbReference type="Pfam" id="PF18878"/>
    </source>
</evidence>
<accession>A0A1X2LXF3</accession>
<feature type="transmembrane region" description="Helical" evidence="3">
    <location>
        <begin position="726"/>
        <end position="747"/>
    </location>
</feature>
<keyword evidence="3" id="KW-1133">Transmembrane helix</keyword>
<dbReference type="GO" id="GO:0052572">
    <property type="term" value="P:response to host immune response"/>
    <property type="evidence" value="ECO:0007669"/>
    <property type="project" value="TreeGrafter"/>
</dbReference>
<keyword evidence="3" id="KW-0472">Membrane</keyword>
<feature type="domain" description="PPE" evidence="4">
    <location>
        <begin position="74"/>
        <end position="230"/>
    </location>
</feature>
<dbReference type="Gene3D" id="1.20.1260.20">
    <property type="entry name" value="PPE superfamily"/>
    <property type="match status" value="1"/>
</dbReference>
<feature type="compositionally biased region" description="Basic and acidic residues" evidence="2">
    <location>
        <begin position="476"/>
        <end position="496"/>
    </location>
</feature>
<dbReference type="Pfam" id="PF00823">
    <property type="entry name" value="PPE"/>
    <property type="match status" value="1"/>
</dbReference>
<dbReference type="SUPFAM" id="SSF140459">
    <property type="entry name" value="PE/PPE dimer-like"/>
    <property type="match status" value="1"/>
</dbReference>
<proteinExistence type="inferred from homology"/>
<feature type="region of interest" description="Disordered" evidence="2">
    <location>
        <begin position="297"/>
        <end position="325"/>
    </location>
</feature>
<dbReference type="InterPro" id="IPR000030">
    <property type="entry name" value="PPE_dom"/>
</dbReference>
<reference evidence="6 7" key="1">
    <citation type="submission" date="2017-04" db="EMBL/GenBank/DDBJ databases">
        <title>The new phylogeny of genus Mycobacterium.</title>
        <authorList>
            <person name="Tortoli E."/>
            <person name="Trovato A."/>
            <person name="Cirillo D.M."/>
        </authorList>
    </citation>
    <scope>NUCLEOTIDE SEQUENCE [LARGE SCALE GENOMIC DNA]</scope>
    <source>
        <strain evidence="6 7">TBL 1200985</strain>
    </source>
</reference>
<evidence type="ECO:0000313" key="7">
    <source>
        <dbReference type="Proteomes" id="UP000193247"/>
    </source>
</evidence>
<dbReference type="InterPro" id="IPR043641">
    <property type="entry name" value="PPE-PPW_C"/>
</dbReference>
<feature type="compositionally biased region" description="Acidic residues" evidence="2">
    <location>
        <begin position="381"/>
        <end position="411"/>
    </location>
</feature>
<sequence length="876" mass="94985">MTIFGKGLFGGFSALTRRARLQPLTTWRSPQLTHWHRPHAPGMTRWPTYSRMLAPQHNRMLTPAYSTMLTPPYFMGLPPEWHSAMLNSGPGSGPLVQAAAMWQQQASEFGTAAQQLTNEMAVVPWQGGGSIAYRDAHARYLKWLIEQGEEAERQAAVHGEVAGAYVTAVATMPPLGEVIANRTTQQVLQAMNFFGINTIPITLNEADYWRMWLQAATTMELYQAQAALALSNPMRNDFAPPILQGSGEQAGPLVLYTGANEDNQEEKRLVQTPIINEIDDATDLSDLEVDNTVQPIIEEPDDIDDFGIDSVQGINNGADADGDNNAPLQLVRYLDRQPGIDNKLDDYSEPIIEEIDDSAKVPDGSLESTYDSDESIKPAVEDQDPVYEPDNTDLESLDDGPSGDEADDEPAPEPKENPRPAYEQMYPEFDDEDPGYEADGEFEPDAANDDLFADEDLHGDDGEDSSSSSESEVDDDPFRGDDTKPEPQRDEIRPPDSDGGDEDDLFADEDLHGDDGEDISSSSESEVDDDPFRGDDPKPEPQRDEVQLPDSNGDDLGDIELEDDDLVADEDLPGNEDELNDYLDETDFGTDDDPFGNELDEIEPDPIDDGGLPLDNVDRLYNPVQLELIDLDGPPVLPADSLVAITEPITGFAFDGLTQVVQFIDQTLSIIGDVFGFVVDYVGAISGFVVDFISWTLGAVVGSISWIANLIGGIFYFTFTTATAPFMLLAPSISLVASFITEFVLAFTEIGSVYAPMLLGGALIATGPLLSVMPVSGVASVASVADWDHRDDQRRDNAAGAGPEPTDDVAGLVFVGEHHDLAPQPDAGAMGFADSAPKQIATQPRGLITVLSGMFGDGPWVPLLPATWGGVLHTQG</sequence>
<evidence type="ECO:0008006" key="8">
    <source>
        <dbReference type="Google" id="ProtNLM"/>
    </source>
</evidence>
<feature type="compositionally biased region" description="Low complexity" evidence="2">
    <location>
        <begin position="313"/>
        <end position="325"/>
    </location>
</feature>
<dbReference type="EMBL" id="NCXP01000005">
    <property type="protein sequence ID" value="OSC41779.1"/>
    <property type="molecule type" value="Genomic_DNA"/>
</dbReference>
<evidence type="ECO:0000313" key="6">
    <source>
        <dbReference type="EMBL" id="OSC41779.1"/>
    </source>
</evidence>
<comment type="caution">
    <text evidence="6">The sequence shown here is derived from an EMBL/GenBank/DDBJ whole genome shotgun (WGS) entry which is preliminary data.</text>
</comment>
<dbReference type="InterPro" id="IPR038332">
    <property type="entry name" value="PPE_sf"/>
</dbReference>
<feature type="compositionally biased region" description="Basic and acidic residues" evidence="2">
    <location>
        <begin position="530"/>
        <end position="546"/>
    </location>
</feature>
<dbReference type="PANTHER" id="PTHR46766:SF1">
    <property type="entry name" value="GLUTAMINE-RICH PROTEIN 2"/>
    <property type="match status" value="1"/>
</dbReference>
<keyword evidence="3" id="KW-0812">Transmembrane</keyword>
<dbReference type="STRING" id="1430326.B8W66_06545"/>
<evidence type="ECO:0000256" key="2">
    <source>
        <dbReference type="SAM" id="MobiDB-lite"/>
    </source>
</evidence>
<name>A0A1X2LXF3_9MYCO</name>
<organism evidence="6 7">
    <name type="scientific">Mycobacterium decipiens</name>
    <dbReference type="NCBI Taxonomy" id="1430326"/>
    <lineage>
        <taxon>Bacteria</taxon>
        <taxon>Bacillati</taxon>
        <taxon>Actinomycetota</taxon>
        <taxon>Actinomycetes</taxon>
        <taxon>Mycobacteriales</taxon>
        <taxon>Mycobacteriaceae</taxon>
        <taxon>Mycobacterium</taxon>
    </lineage>
</organism>
<feature type="domain" description="PPE-PPW subfamily C-terminal" evidence="5">
    <location>
        <begin position="823"/>
        <end position="868"/>
    </location>
</feature>
<dbReference type="OrthoDB" id="4753487at2"/>
<evidence type="ECO:0000256" key="3">
    <source>
        <dbReference type="SAM" id="Phobius"/>
    </source>
</evidence>
<dbReference type="Proteomes" id="UP000193247">
    <property type="component" value="Unassembled WGS sequence"/>
</dbReference>
<evidence type="ECO:0000256" key="1">
    <source>
        <dbReference type="ARBA" id="ARBA00010652"/>
    </source>
</evidence>
<feature type="compositionally biased region" description="Acidic residues" evidence="2">
    <location>
        <begin position="428"/>
        <end position="454"/>
    </location>
</feature>
<evidence type="ECO:0000259" key="4">
    <source>
        <dbReference type="Pfam" id="PF00823"/>
    </source>
</evidence>
<feature type="transmembrane region" description="Helical" evidence="3">
    <location>
        <begin position="753"/>
        <end position="785"/>
    </location>
</feature>
<dbReference type="Pfam" id="PF18878">
    <property type="entry name" value="PPE-PPW"/>
    <property type="match status" value="1"/>
</dbReference>
<feature type="compositionally biased region" description="Acidic residues" evidence="2">
    <location>
        <begin position="498"/>
        <end position="508"/>
    </location>
</feature>
<feature type="transmembrane region" description="Helical" evidence="3">
    <location>
        <begin position="692"/>
        <end position="719"/>
    </location>
</feature>
<feature type="compositionally biased region" description="Acidic residues" evidence="2">
    <location>
        <begin position="298"/>
        <end position="307"/>
    </location>
</feature>
<keyword evidence="7" id="KW-1185">Reference proteome</keyword>
<comment type="similarity">
    <text evidence="1">Belongs to the mycobacterial PPE family.</text>
</comment>
<gene>
    <name evidence="6" type="ORF">B8W66_06545</name>
</gene>
<dbReference type="AlphaFoldDB" id="A0A1X2LXF3"/>
<dbReference type="PANTHER" id="PTHR46766">
    <property type="entry name" value="GLUTAMINE-RICH PROTEIN 2"/>
    <property type="match status" value="1"/>
</dbReference>